<dbReference type="RefSeq" id="XP_024704022.1">
    <property type="nucleotide sequence ID" value="XM_024846681.1"/>
</dbReference>
<keyword evidence="4" id="KW-0460">Magnesium</keyword>
<dbReference type="Gene3D" id="1.10.600.10">
    <property type="entry name" value="Farnesyl Diphosphate Synthase"/>
    <property type="match status" value="1"/>
</dbReference>
<dbReference type="Pfam" id="PF00348">
    <property type="entry name" value="polyprenyl_synt"/>
    <property type="match status" value="1"/>
</dbReference>
<protein>
    <submittedName>
        <fullName evidence="6">Terpenoid synthase</fullName>
    </submittedName>
</protein>
<dbReference type="Proteomes" id="UP000234275">
    <property type="component" value="Unassembled WGS sequence"/>
</dbReference>
<dbReference type="EMBL" id="MSFO01000004">
    <property type="protein sequence ID" value="PLB48720.1"/>
    <property type="molecule type" value="Genomic_DNA"/>
</dbReference>
<dbReference type="GO" id="GO:0045337">
    <property type="term" value="P:farnesyl diphosphate biosynthetic process"/>
    <property type="evidence" value="ECO:0007669"/>
    <property type="project" value="TreeGrafter"/>
</dbReference>
<evidence type="ECO:0000256" key="3">
    <source>
        <dbReference type="ARBA" id="ARBA00022723"/>
    </source>
</evidence>
<proteinExistence type="inferred from homology"/>
<dbReference type="InterPro" id="IPR008949">
    <property type="entry name" value="Isoprenoid_synthase_dom_sf"/>
</dbReference>
<evidence type="ECO:0000313" key="7">
    <source>
        <dbReference type="Proteomes" id="UP000234275"/>
    </source>
</evidence>
<keyword evidence="3" id="KW-0479">Metal-binding</keyword>
<name>A0A2I2G772_9EURO</name>
<evidence type="ECO:0000256" key="5">
    <source>
        <dbReference type="RuleBase" id="RU004466"/>
    </source>
</evidence>
<keyword evidence="7" id="KW-1185">Reference proteome</keyword>
<dbReference type="InterPro" id="IPR000092">
    <property type="entry name" value="Polyprenyl_synt"/>
</dbReference>
<dbReference type="GO" id="GO:0004161">
    <property type="term" value="F:dimethylallyltranstransferase activity"/>
    <property type="evidence" value="ECO:0007669"/>
    <property type="project" value="TreeGrafter"/>
</dbReference>
<organism evidence="6 7">
    <name type="scientific">Aspergillus steynii IBT 23096</name>
    <dbReference type="NCBI Taxonomy" id="1392250"/>
    <lineage>
        <taxon>Eukaryota</taxon>
        <taxon>Fungi</taxon>
        <taxon>Dikarya</taxon>
        <taxon>Ascomycota</taxon>
        <taxon>Pezizomycotina</taxon>
        <taxon>Eurotiomycetes</taxon>
        <taxon>Eurotiomycetidae</taxon>
        <taxon>Eurotiales</taxon>
        <taxon>Aspergillaceae</taxon>
        <taxon>Aspergillus</taxon>
        <taxon>Aspergillus subgen. Circumdati</taxon>
    </lineage>
</organism>
<evidence type="ECO:0000256" key="1">
    <source>
        <dbReference type="ARBA" id="ARBA00001946"/>
    </source>
</evidence>
<comment type="caution">
    <text evidence="6">The sequence shown here is derived from an EMBL/GenBank/DDBJ whole genome shotgun (WGS) entry which is preliminary data.</text>
</comment>
<dbReference type="GO" id="GO:0043386">
    <property type="term" value="P:mycotoxin biosynthetic process"/>
    <property type="evidence" value="ECO:0007669"/>
    <property type="project" value="UniProtKB-ARBA"/>
</dbReference>
<sequence length="345" mass="39568">MDFTTNRAEFDAVLQYLIDEMTGYFKQIGLPSDAIKHVQESFDTNVRNGKLFRGLSVPETGYILLERPLSVDEFHDLSILGWLVEMLQAYLLVLDDIIDGSITRRNQICWYRRPEVGLTAINDACLIKSAVFFLLKNHFRTHPSYLQMLESFNEITILTESGQEADAIASREKCPGNWTLDQYRHITLLKGGYYCFYLSVLLGLQYLNLATPLNMREAEAILIPLGQFYQFQNDFLDIFGHTSRTGKVGTDIQANKCSWVVIQALRICQDDRHDTMLEKYGRPEHKAAAEVDEIFQSLPLARLYEREAEEVLGGLRKKITNVNESEGLRKGIFELLTSMVHRLPN</sequence>
<keyword evidence="2 5" id="KW-0808">Transferase</keyword>
<dbReference type="STRING" id="1392250.A0A2I2G772"/>
<gene>
    <name evidence="6" type="ORF">P170DRAFT_407397</name>
</gene>
<dbReference type="PANTHER" id="PTHR11525">
    <property type="entry name" value="FARNESYL-PYROPHOSPHATE SYNTHETASE"/>
    <property type="match status" value="1"/>
</dbReference>
<dbReference type="SUPFAM" id="SSF48576">
    <property type="entry name" value="Terpenoid synthases"/>
    <property type="match status" value="1"/>
</dbReference>
<dbReference type="GO" id="GO:0046872">
    <property type="term" value="F:metal ion binding"/>
    <property type="evidence" value="ECO:0007669"/>
    <property type="project" value="UniProtKB-KW"/>
</dbReference>
<dbReference type="AlphaFoldDB" id="A0A2I2G772"/>
<dbReference type="GO" id="GO:0004337">
    <property type="term" value="F:(2E,6E)-farnesyl diphosphate synthase activity"/>
    <property type="evidence" value="ECO:0007669"/>
    <property type="project" value="TreeGrafter"/>
</dbReference>
<dbReference type="SFLD" id="SFLDS00005">
    <property type="entry name" value="Isoprenoid_Synthase_Type_I"/>
    <property type="match status" value="1"/>
</dbReference>
<comment type="cofactor">
    <cofactor evidence="1">
        <name>Mg(2+)</name>
        <dbReference type="ChEBI" id="CHEBI:18420"/>
    </cofactor>
</comment>
<dbReference type="VEuPathDB" id="FungiDB:P170DRAFT_407397"/>
<accession>A0A2I2G772</accession>
<evidence type="ECO:0000256" key="2">
    <source>
        <dbReference type="ARBA" id="ARBA00022679"/>
    </source>
</evidence>
<dbReference type="OrthoDB" id="10257492at2759"/>
<comment type="similarity">
    <text evidence="5">Belongs to the FPP/GGPP synthase family.</text>
</comment>
<dbReference type="GeneID" id="36554380"/>
<reference evidence="6 7" key="1">
    <citation type="submission" date="2016-12" db="EMBL/GenBank/DDBJ databases">
        <title>The genomes of Aspergillus section Nigri reveals drivers in fungal speciation.</title>
        <authorList>
            <consortium name="DOE Joint Genome Institute"/>
            <person name="Vesth T.C."/>
            <person name="Nybo J."/>
            <person name="Theobald S."/>
            <person name="Brandl J."/>
            <person name="Frisvad J.C."/>
            <person name="Nielsen K.F."/>
            <person name="Lyhne E.K."/>
            <person name="Kogle M.E."/>
            <person name="Kuo A."/>
            <person name="Riley R."/>
            <person name="Clum A."/>
            <person name="Nolan M."/>
            <person name="Lipzen A."/>
            <person name="Salamov A."/>
            <person name="Henrissat B."/>
            <person name="Wiebenga A."/>
            <person name="De Vries R.P."/>
            <person name="Grigoriev I.V."/>
            <person name="Mortensen U.H."/>
            <person name="Andersen M.R."/>
            <person name="Baker S.E."/>
        </authorList>
    </citation>
    <scope>NUCLEOTIDE SEQUENCE [LARGE SCALE GENOMIC DNA]</scope>
    <source>
        <strain evidence="6 7">IBT 23096</strain>
    </source>
</reference>
<evidence type="ECO:0000313" key="6">
    <source>
        <dbReference type="EMBL" id="PLB48720.1"/>
    </source>
</evidence>
<dbReference type="PANTHER" id="PTHR11525:SF0">
    <property type="entry name" value="FARNESYL PYROPHOSPHATE SYNTHASE"/>
    <property type="match status" value="1"/>
</dbReference>
<dbReference type="GO" id="GO:0005737">
    <property type="term" value="C:cytoplasm"/>
    <property type="evidence" value="ECO:0007669"/>
    <property type="project" value="TreeGrafter"/>
</dbReference>
<evidence type="ECO:0000256" key="4">
    <source>
        <dbReference type="ARBA" id="ARBA00022842"/>
    </source>
</evidence>
<dbReference type="GO" id="GO:0046165">
    <property type="term" value="P:alcohol biosynthetic process"/>
    <property type="evidence" value="ECO:0007669"/>
    <property type="project" value="UniProtKB-ARBA"/>
</dbReference>
<dbReference type="InterPro" id="IPR039702">
    <property type="entry name" value="FPS1-like"/>
</dbReference>